<name>A0ABX3MU15_9RHOB</name>
<reference evidence="1 2" key="1">
    <citation type="submission" date="2016-11" db="EMBL/GenBank/DDBJ databases">
        <title>A multilocus sequence analysis scheme for characterization of bacteria in the genus Thioclava.</title>
        <authorList>
            <person name="Liu Y."/>
            <person name="Shao Z."/>
        </authorList>
    </citation>
    <scope>NUCLEOTIDE SEQUENCE [LARGE SCALE GENOMIC DNA]</scope>
    <source>
        <strain evidence="1 2">TAW-CT134</strain>
    </source>
</reference>
<evidence type="ECO:0000313" key="2">
    <source>
        <dbReference type="Proteomes" id="UP000190787"/>
    </source>
</evidence>
<sequence length="90" mass="10208">MKIVIGVPRRSKALHRLYPMKSTGKYQLHRGDVPATERKLKKNSVQVATLDEAIKLIDEGYHPRMMNIETKGAPDIVSPDRLIIKEFPNG</sequence>
<gene>
    <name evidence="1" type="ORF">BMI91_17250</name>
</gene>
<keyword evidence="2" id="KW-1185">Reference proteome</keyword>
<organism evidence="1 2">
    <name type="scientific">Thioclava sediminum</name>
    <dbReference type="NCBI Taxonomy" id="1915319"/>
    <lineage>
        <taxon>Bacteria</taxon>
        <taxon>Pseudomonadati</taxon>
        <taxon>Pseudomonadota</taxon>
        <taxon>Alphaproteobacteria</taxon>
        <taxon>Rhodobacterales</taxon>
        <taxon>Paracoccaceae</taxon>
        <taxon>Thioclava</taxon>
    </lineage>
</organism>
<proteinExistence type="predicted"/>
<evidence type="ECO:0000313" key="1">
    <source>
        <dbReference type="EMBL" id="OOY23187.1"/>
    </source>
</evidence>
<comment type="caution">
    <text evidence="1">The sequence shown here is derived from an EMBL/GenBank/DDBJ whole genome shotgun (WGS) entry which is preliminary data.</text>
</comment>
<protein>
    <submittedName>
        <fullName evidence="1">Uncharacterized protein</fullName>
    </submittedName>
</protein>
<dbReference type="EMBL" id="MPZV01000004">
    <property type="protein sequence ID" value="OOY23187.1"/>
    <property type="molecule type" value="Genomic_DNA"/>
</dbReference>
<dbReference type="Proteomes" id="UP000190787">
    <property type="component" value="Unassembled WGS sequence"/>
</dbReference>
<accession>A0ABX3MU15</accession>
<dbReference type="RefSeq" id="WP_078606026.1">
    <property type="nucleotide sequence ID" value="NZ_MPZV01000004.1"/>
</dbReference>